<evidence type="ECO:0000313" key="6">
    <source>
        <dbReference type="EMBL" id="OMH81690.1"/>
    </source>
</evidence>
<dbReference type="InterPro" id="IPR045004">
    <property type="entry name" value="ECH_dom"/>
</dbReference>
<evidence type="ECO:0000256" key="3">
    <source>
        <dbReference type="ARBA" id="ARBA00022801"/>
    </source>
</evidence>
<dbReference type="OrthoDB" id="1737613at2759"/>
<evidence type="ECO:0000256" key="2">
    <source>
        <dbReference type="ARBA" id="ARBA00011915"/>
    </source>
</evidence>
<evidence type="ECO:0000259" key="4">
    <source>
        <dbReference type="Pfam" id="PF16113"/>
    </source>
</evidence>
<dbReference type="InterPro" id="IPR032259">
    <property type="entry name" value="HIBYL-CoA-H"/>
</dbReference>
<evidence type="ECO:0000313" key="7">
    <source>
        <dbReference type="Proteomes" id="UP000188320"/>
    </source>
</evidence>
<dbReference type="GO" id="GO:0003860">
    <property type="term" value="F:3-hydroxyisobutyryl-CoA hydrolase activity"/>
    <property type="evidence" value="ECO:0007669"/>
    <property type="project" value="UniProtKB-EC"/>
</dbReference>
<sequence length="287" mass="32812">MPETLIGLFPDVGASFFLSRLDGELGTYMGLMGHRLRARDIFYAGIGTHYVKSKKLPELEERLARIQHKDYNAINKVLEEFVEPDVNASQGKIYTYSMLKYTDVINRCFCFSTIEDIMGALKRETDMQEWAVVTIEEMKKRSPTSLKVTLELLRRGRNMSLKACLEMESQVACRIIEGSDFREGVTELLVTKKRQPKWNPSRLDVVDLDKIQKKFFGPPDTDYSLAFPSDIDYILSPHRGFALPTDLEIDYVCTRVLNYNYPGNIAKARLVSILVEKYGGKDGVIQK</sequence>
<dbReference type="EMBL" id="LSSK01000844">
    <property type="protein sequence ID" value="OMH81690.1"/>
    <property type="molecule type" value="Genomic_DNA"/>
</dbReference>
<feature type="domain" description="Enoyl-CoA hydratase/isomerase" evidence="4">
    <location>
        <begin position="1"/>
        <end position="215"/>
    </location>
</feature>
<gene>
    <name evidence="6" type="ORF">AX774_g4839</name>
    <name evidence="5" type="ORF">AX774_g5616</name>
</gene>
<dbReference type="GO" id="GO:0006574">
    <property type="term" value="P:L-valine catabolic process"/>
    <property type="evidence" value="ECO:0007669"/>
    <property type="project" value="TreeGrafter"/>
</dbReference>
<dbReference type="EMBL" id="LSSK01001029">
    <property type="protein sequence ID" value="OMH80941.1"/>
    <property type="molecule type" value="Genomic_DNA"/>
</dbReference>
<dbReference type="Proteomes" id="UP000188320">
    <property type="component" value="Unassembled WGS sequence"/>
</dbReference>
<proteinExistence type="predicted"/>
<keyword evidence="3 5" id="KW-0378">Hydrolase</keyword>
<dbReference type="Gene3D" id="3.90.226.10">
    <property type="entry name" value="2-enoyl-CoA Hydratase, Chain A, domain 1"/>
    <property type="match status" value="1"/>
</dbReference>
<evidence type="ECO:0000313" key="5">
    <source>
        <dbReference type="EMBL" id="OMH80941.1"/>
    </source>
</evidence>
<dbReference type="SUPFAM" id="SSF52096">
    <property type="entry name" value="ClpP/crotonase"/>
    <property type="match status" value="1"/>
</dbReference>
<reference evidence="7" key="2">
    <citation type="submission" date="2017-01" db="EMBL/GenBank/DDBJ databases">
        <authorList>
            <person name="Wang Y."/>
            <person name="White M."/>
            <person name="Kvist S."/>
            <person name="Moncalvo J.-M."/>
        </authorList>
    </citation>
    <scope>NUCLEOTIDE SEQUENCE [LARGE SCALE GENOMIC DNA]</scope>
    <source>
        <strain evidence="7">COL-18-3</strain>
    </source>
</reference>
<accession>A0A1R1PIY5</accession>
<name>A0A1R1PIY5_ZANCU</name>
<dbReference type="GO" id="GO:0005739">
    <property type="term" value="C:mitochondrion"/>
    <property type="evidence" value="ECO:0007669"/>
    <property type="project" value="TreeGrafter"/>
</dbReference>
<evidence type="ECO:0000256" key="1">
    <source>
        <dbReference type="ARBA" id="ARBA00001709"/>
    </source>
</evidence>
<dbReference type="EC" id="3.1.2.4" evidence="2"/>
<reference evidence="5" key="1">
    <citation type="submission" date="2017-01" db="EMBL/GenBank/DDBJ databases">
        <authorList>
            <person name="Mah S.A."/>
            <person name="Swanson W.J."/>
            <person name="Moy G.W."/>
            <person name="Vacquier V.D."/>
        </authorList>
    </citation>
    <scope>NUCLEOTIDE SEQUENCE [LARGE SCALE GENOMIC DNA]</scope>
    <source>
        <strain evidence="5">COL-18-3</strain>
    </source>
</reference>
<dbReference type="PANTHER" id="PTHR43176:SF3">
    <property type="entry name" value="3-HYDROXYISOBUTYRYL-COA HYDROLASE, MITOCHONDRIAL"/>
    <property type="match status" value="1"/>
</dbReference>
<organism evidence="5 7">
    <name type="scientific">Zancudomyces culisetae</name>
    <name type="common">Gut fungus</name>
    <name type="synonym">Smittium culisetae</name>
    <dbReference type="NCBI Taxonomy" id="1213189"/>
    <lineage>
        <taxon>Eukaryota</taxon>
        <taxon>Fungi</taxon>
        <taxon>Fungi incertae sedis</taxon>
        <taxon>Zoopagomycota</taxon>
        <taxon>Kickxellomycotina</taxon>
        <taxon>Harpellomycetes</taxon>
        <taxon>Harpellales</taxon>
        <taxon>Legeriomycetaceae</taxon>
        <taxon>Zancudomyces</taxon>
    </lineage>
</organism>
<protein>
    <recommendedName>
        <fullName evidence="2">3-hydroxyisobutyryl-CoA hydrolase</fullName>
        <ecNumber evidence="2">3.1.2.4</ecNumber>
    </recommendedName>
</protein>
<comment type="catalytic activity">
    <reaction evidence="1">
        <text>3-hydroxy-2-methylpropanoyl-CoA + H2O = 3-hydroxy-2-methylpropanoate + CoA + H(+)</text>
        <dbReference type="Rhea" id="RHEA:20888"/>
        <dbReference type="ChEBI" id="CHEBI:11805"/>
        <dbReference type="ChEBI" id="CHEBI:15377"/>
        <dbReference type="ChEBI" id="CHEBI:15378"/>
        <dbReference type="ChEBI" id="CHEBI:57287"/>
        <dbReference type="ChEBI" id="CHEBI:57340"/>
        <dbReference type="EC" id="3.1.2.4"/>
    </reaction>
</comment>
<dbReference type="InterPro" id="IPR029045">
    <property type="entry name" value="ClpP/crotonase-like_dom_sf"/>
</dbReference>
<dbReference type="PANTHER" id="PTHR43176">
    <property type="entry name" value="3-HYDROXYISOBUTYRYL-COA HYDROLASE-RELATED"/>
    <property type="match status" value="1"/>
</dbReference>
<dbReference type="AlphaFoldDB" id="A0A1R1PIY5"/>
<dbReference type="Pfam" id="PF16113">
    <property type="entry name" value="ECH_2"/>
    <property type="match status" value="1"/>
</dbReference>
<keyword evidence="7" id="KW-1185">Reference proteome</keyword>
<comment type="caution">
    <text evidence="5">The sequence shown here is derived from an EMBL/GenBank/DDBJ whole genome shotgun (WGS) entry which is preliminary data.</text>
</comment>